<dbReference type="AlphaFoldDB" id="M0LUQ4"/>
<dbReference type="GO" id="GO:0043168">
    <property type="term" value="F:anion binding"/>
    <property type="evidence" value="ECO:0007669"/>
    <property type="project" value="UniProtKB-ARBA"/>
</dbReference>
<dbReference type="InterPro" id="IPR051603">
    <property type="entry name" value="Zinc-ADH_QOR/CCCR"/>
</dbReference>
<gene>
    <name evidence="3" type="ORF">C447_13547</name>
</gene>
<evidence type="ECO:0000313" key="4">
    <source>
        <dbReference type="Proteomes" id="UP000011566"/>
    </source>
</evidence>
<reference evidence="3 4" key="1">
    <citation type="journal article" date="2014" name="PLoS Genet.">
        <title>Phylogenetically driven sequencing of extremely halophilic archaea reveals strategies for static and dynamic osmo-response.</title>
        <authorList>
            <person name="Becker E.A."/>
            <person name="Seitzer P.M."/>
            <person name="Tritt A."/>
            <person name="Larsen D."/>
            <person name="Krusor M."/>
            <person name="Yao A.I."/>
            <person name="Wu D."/>
            <person name="Madern D."/>
            <person name="Eisen J.A."/>
            <person name="Darling A.E."/>
            <person name="Facciotti M.T."/>
        </authorList>
    </citation>
    <scope>NUCLEOTIDE SEQUENCE [LARGE SCALE GENOMIC DNA]</scope>
    <source>
        <strain evidence="3 4">100A6</strain>
    </source>
</reference>
<dbReference type="PANTHER" id="PTHR44154">
    <property type="entry name" value="QUINONE OXIDOREDUCTASE"/>
    <property type="match status" value="1"/>
</dbReference>
<dbReference type="InterPro" id="IPR011032">
    <property type="entry name" value="GroES-like_sf"/>
</dbReference>
<feature type="domain" description="Alcohol dehydrogenase-like N-terminal" evidence="2">
    <location>
        <begin position="28"/>
        <end position="72"/>
    </location>
</feature>
<dbReference type="InterPro" id="IPR013154">
    <property type="entry name" value="ADH-like_N"/>
</dbReference>
<dbReference type="SUPFAM" id="SSF50129">
    <property type="entry name" value="GroES-like"/>
    <property type="match status" value="1"/>
</dbReference>
<protein>
    <submittedName>
        <fullName evidence="3">Zn-dependent oxidoreductase/NADPH2:quinone reductase</fullName>
    </submittedName>
</protein>
<comment type="caution">
    <text evidence="3">The sequence shown here is derived from an EMBL/GenBank/DDBJ whole genome shotgun (WGS) entry which is preliminary data.</text>
</comment>
<dbReference type="EMBL" id="AOMB01000037">
    <property type="protein sequence ID" value="EMA36893.1"/>
    <property type="molecule type" value="Genomic_DNA"/>
</dbReference>
<dbReference type="Gene3D" id="3.90.180.10">
    <property type="entry name" value="Medium-chain alcohol dehydrogenases, catalytic domain"/>
    <property type="match status" value="1"/>
</dbReference>
<sequence length="75" mass="7853">MRAVRYHEYGGPDVLEVDEIDRPVPDVDEVLLEVRAASVNAVDTRFRAGTYGSVSLPGIPGGDAAGVVAEVGGIE</sequence>
<evidence type="ECO:0000259" key="2">
    <source>
        <dbReference type="Pfam" id="PF08240"/>
    </source>
</evidence>
<proteinExistence type="predicted"/>
<dbReference type="GO" id="GO:0030554">
    <property type="term" value="F:adenyl nucleotide binding"/>
    <property type="evidence" value="ECO:0007669"/>
    <property type="project" value="UniProtKB-ARBA"/>
</dbReference>
<dbReference type="GO" id="GO:0016616">
    <property type="term" value="F:oxidoreductase activity, acting on the CH-OH group of donors, NAD or NADP as acceptor"/>
    <property type="evidence" value="ECO:0007669"/>
    <property type="project" value="UniProtKB-ARBA"/>
</dbReference>
<dbReference type="Pfam" id="PF08240">
    <property type="entry name" value="ADH_N"/>
    <property type="match status" value="1"/>
</dbReference>
<dbReference type="GO" id="GO:0044281">
    <property type="term" value="P:small molecule metabolic process"/>
    <property type="evidence" value="ECO:0007669"/>
    <property type="project" value="UniProtKB-ARBA"/>
</dbReference>
<dbReference type="PATRIC" id="fig|1132509.6.peg.3150"/>
<dbReference type="Proteomes" id="UP000011566">
    <property type="component" value="Unassembled WGS sequence"/>
</dbReference>
<dbReference type="eggNOG" id="arCOG01458">
    <property type="taxonomic scope" value="Archaea"/>
</dbReference>
<evidence type="ECO:0000313" key="3">
    <source>
        <dbReference type="EMBL" id="EMA36893.1"/>
    </source>
</evidence>
<organism evidence="3 4">
    <name type="scientific">Halococcus hamelinensis 100A6</name>
    <dbReference type="NCBI Taxonomy" id="1132509"/>
    <lineage>
        <taxon>Archaea</taxon>
        <taxon>Methanobacteriati</taxon>
        <taxon>Methanobacteriota</taxon>
        <taxon>Stenosarchaea group</taxon>
        <taxon>Halobacteria</taxon>
        <taxon>Halobacteriales</taxon>
        <taxon>Halococcaceae</taxon>
        <taxon>Halococcus</taxon>
    </lineage>
</organism>
<name>M0LUQ4_9EURY</name>
<accession>M0LUQ4</accession>
<dbReference type="PANTHER" id="PTHR44154:SF1">
    <property type="entry name" value="QUINONE OXIDOREDUCTASE"/>
    <property type="match status" value="1"/>
</dbReference>
<evidence type="ECO:0000256" key="1">
    <source>
        <dbReference type="ARBA" id="ARBA00022857"/>
    </source>
</evidence>
<keyword evidence="4" id="KW-1185">Reference proteome</keyword>
<keyword evidence="1" id="KW-0521">NADP</keyword>